<dbReference type="Gene3D" id="3.90.1300.10">
    <property type="entry name" value="Amidase signature (AS) domain"/>
    <property type="match status" value="1"/>
</dbReference>
<dbReference type="AlphaFoldDB" id="A0A261EXX3"/>
<dbReference type="PROSITE" id="PS00571">
    <property type="entry name" value="AMIDASES"/>
    <property type="match status" value="1"/>
</dbReference>
<dbReference type="SUPFAM" id="SSF75304">
    <property type="entry name" value="Amidase signature (AS) enzymes"/>
    <property type="match status" value="1"/>
</dbReference>
<dbReference type="InterPro" id="IPR020556">
    <property type="entry name" value="Amidase_CS"/>
</dbReference>
<protein>
    <submittedName>
        <fullName evidence="2">Aspartyl/glutamyl-tRNA(Asn/Gln) amidotransferase subunit A</fullName>
    </submittedName>
</protein>
<dbReference type="Pfam" id="PF01425">
    <property type="entry name" value="Amidase"/>
    <property type="match status" value="1"/>
</dbReference>
<accession>A0A261EXX3</accession>
<dbReference type="RefSeq" id="WP_094691266.1">
    <property type="nucleotide sequence ID" value="NZ_MWWQ01000007.1"/>
</dbReference>
<feature type="domain" description="Amidase" evidence="1">
    <location>
        <begin position="62"/>
        <end position="444"/>
    </location>
</feature>
<evidence type="ECO:0000313" key="3">
    <source>
        <dbReference type="Proteomes" id="UP000216454"/>
    </source>
</evidence>
<keyword evidence="3" id="KW-1185">Reference proteome</keyword>
<dbReference type="InterPro" id="IPR023631">
    <property type="entry name" value="Amidase_dom"/>
</dbReference>
<name>A0A261EXX3_9BIFI</name>
<proteinExistence type="predicted"/>
<dbReference type="InterPro" id="IPR036928">
    <property type="entry name" value="AS_sf"/>
</dbReference>
<comment type="caution">
    <text evidence="2">The sequence shown here is derived from an EMBL/GenBank/DDBJ whole genome shotgun (WGS) entry which is preliminary data.</text>
</comment>
<dbReference type="GO" id="GO:0016740">
    <property type="term" value="F:transferase activity"/>
    <property type="evidence" value="ECO:0007669"/>
    <property type="project" value="UniProtKB-KW"/>
</dbReference>
<sequence>MDVNSSADGAAASAAAVSVSRPPVFSASRAFDTAIWRVVGNPLVPSPAMPAESDSSGGSASVGASLQGLGVAVKDLFAVKGFAIGAGNPRFLAESAAQHATAPAVMRLMEAGASIVGIAQTDEFAYSLAGTNAHYGTPPNPCAPGRISGGSSSGPAAAVATGQADVGLGTDTAGSLRIPGSYEGLWAIRTTWNRVPRDLVHPLSQSFDTVGLLARDPKVFIRAVDALMPDDDSIAIPDAPQAVDFAVAPGLDAAVEPDVAEAVDGFRRRLVAVVGRRGEALSAPSSAGSSSVTRMEVTPEDLDWWESIFQSVRGYEAWRNNGAWVGRNWDALAPDIAARFRRDSRLAQPDYEEGLRRLRAARAELRERLGNRVLVIPTASSVAPPASASQDAARRIASARAATIRLTSLAGVGGLPAVNIPLRTHEGLPCGVCLVGPADSDRSLARLAVRLLRICCA</sequence>
<gene>
    <name evidence="2" type="ORF">PSSU_0902</name>
</gene>
<evidence type="ECO:0000259" key="1">
    <source>
        <dbReference type="Pfam" id="PF01425"/>
    </source>
</evidence>
<reference evidence="2 3" key="1">
    <citation type="journal article" date="2017" name="BMC Genomics">
        <title>Comparative genomic and phylogenomic analyses of the Bifidobacteriaceae family.</title>
        <authorList>
            <person name="Lugli G.A."/>
            <person name="Milani C."/>
            <person name="Turroni F."/>
            <person name="Duranti S."/>
            <person name="Mancabelli L."/>
            <person name="Mangifesta M."/>
            <person name="Ferrario C."/>
            <person name="Modesto M."/>
            <person name="Mattarelli P."/>
            <person name="Jiri K."/>
            <person name="van Sinderen D."/>
            <person name="Ventura M."/>
        </authorList>
    </citation>
    <scope>NUCLEOTIDE SEQUENCE [LARGE SCALE GENOMIC DNA]</scope>
    <source>
        <strain evidence="2 3">DSM 24744</strain>
    </source>
</reference>
<dbReference type="Proteomes" id="UP000216454">
    <property type="component" value="Unassembled WGS sequence"/>
</dbReference>
<dbReference type="EMBL" id="MWWQ01000007">
    <property type="protein sequence ID" value="OZG51695.1"/>
    <property type="molecule type" value="Genomic_DNA"/>
</dbReference>
<organism evidence="2 3">
    <name type="scientific">Pseudoscardovia suis</name>
    <dbReference type="NCBI Taxonomy" id="987063"/>
    <lineage>
        <taxon>Bacteria</taxon>
        <taxon>Bacillati</taxon>
        <taxon>Actinomycetota</taxon>
        <taxon>Actinomycetes</taxon>
        <taxon>Bifidobacteriales</taxon>
        <taxon>Bifidobacteriaceae</taxon>
        <taxon>Pseudoscardovia</taxon>
    </lineage>
</organism>
<evidence type="ECO:0000313" key="2">
    <source>
        <dbReference type="EMBL" id="OZG51695.1"/>
    </source>
</evidence>
<dbReference type="PANTHER" id="PTHR46310:SF7">
    <property type="entry name" value="AMIDASE 1"/>
    <property type="match status" value="1"/>
</dbReference>
<dbReference type="PANTHER" id="PTHR46310">
    <property type="entry name" value="AMIDASE 1"/>
    <property type="match status" value="1"/>
</dbReference>
<keyword evidence="2" id="KW-0808">Transferase</keyword>
<dbReference type="OrthoDB" id="182039at2"/>